<sequence>MNQGQMQVCPVCNVKILKLIGGDRVIFSTGAFGTREMLRSRVCRHVQKAGCINKDEAQPPKL</sequence>
<reference evidence="1" key="1">
    <citation type="submission" date="2019-12" db="EMBL/GenBank/DDBJ databases">
        <title>High-Quality draft genome sequences of three cyanobacteria isolated from the limestone walls of the Old Cathedral of Coimbra.</title>
        <authorList>
            <person name="Tiago I."/>
            <person name="Soares F."/>
            <person name="Portugal A."/>
        </authorList>
    </citation>
    <scope>NUCLEOTIDE SEQUENCE</scope>
    <source>
        <strain evidence="1">A</strain>
    </source>
</reference>
<organism evidence="1 2">
    <name type="scientific">Myxacorys almedinensis A</name>
    <dbReference type="NCBI Taxonomy" id="2690445"/>
    <lineage>
        <taxon>Bacteria</taxon>
        <taxon>Bacillati</taxon>
        <taxon>Cyanobacteriota</taxon>
        <taxon>Cyanophyceae</taxon>
        <taxon>Leptolyngbyales</taxon>
        <taxon>Leptolyngbyaceae</taxon>
        <taxon>Myxacorys</taxon>
        <taxon>Myxacorys almedinensis</taxon>
    </lineage>
</organism>
<comment type="caution">
    <text evidence="1">The sequence shown here is derived from an EMBL/GenBank/DDBJ whole genome shotgun (WGS) entry which is preliminary data.</text>
</comment>
<dbReference type="EMBL" id="WVIE01000001">
    <property type="protein sequence ID" value="NDJ15737.1"/>
    <property type="molecule type" value="Genomic_DNA"/>
</dbReference>
<name>A0A8J8CL54_9CYAN</name>
<dbReference type="RefSeq" id="WP_162421151.1">
    <property type="nucleotide sequence ID" value="NZ_WVIE01000001.1"/>
</dbReference>
<dbReference type="AlphaFoldDB" id="A0A8J8CL54"/>
<evidence type="ECO:0000313" key="1">
    <source>
        <dbReference type="EMBL" id="NDJ15737.1"/>
    </source>
</evidence>
<protein>
    <submittedName>
        <fullName evidence="1">Uncharacterized protein</fullName>
    </submittedName>
</protein>
<gene>
    <name evidence="1" type="ORF">GS601_00270</name>
</gene>
<evidence type="ECO:0000313" key="2">
    <source>
        <dbReference type="Proteomes" id="UP000646053"/>
    </source>
</evidence>
<dbReference type="Proteomes" id="UP000646053">
    <property type="component" value="Unassembled WGS sequence"/>
</dbReference>
<keyword evidence="2" id="KW-1185">Reference proteome</keyword>
<proteinExistence type="predicted"/>
<accession>A0A8J8CL54</accession>